<organism evidence="2 3">
    <name type="scientific">Kaistia defluvii</name>
    <dbReference type="NCBI Taxonomy" id="410841"/>
    <lineage>
        <taxon>Bacteria</taxon>
        <taxon>Pseudomonadati</taxon>
        <taxon>Pseudomonadota</taxon>
        <taxon>Alphaproteobacteria</taxon>
        <taxon>Hyphomicrobiales</taxon>
        <taxon>Kaistiaceae</taxon>
        <taxon>Kaistia</taxon>
    </lineage>
</organism>
<evidence type="ECO:0000313" key="2">
    <source>
        <dbReference type="EMBL" id="MET4635665.1"/>
    </source>
</evidence>
<keyword evidence="3" id="KW-1185">Reference proteome</keyword>
<dbReference type="Proteomes" id="UP001549321">
    <property type="component" value="Unassembled WGS sequence"/>
</dbReference>
<dbReference type="Pfam" id="PF08379">
    <property type="entry name" value="Bact_transglu_N"/>
    <property type="match status" value="1"/>
</dbReference>
<accession>A0ABV2R4U0</accession>
<dbReference type="EMBL" id="JBEPSM010000003">
    <property type="protein sequence ID" value="MET4635665.1"/>
    <property type="molecule type" value="Genomic_DNA"/>
</dbReference>
<proteinExistence type="predicted"/>
<gene>
    <name evidence="2" type="ORF">ABIE08_003616</name>
</gene>
<evidence type="ECO:0000313" key="3">
    <source>
        <dbReference type="Proteomes" id="UP001549321"/>
    </source>
</evidence>
<name>A0ABV2R4U0_9HYPH</name>
<dbReference type="Gene3D" id="3.10.620.30">
    <property type="match status" value="1"/>
</dbReference>
<dbReference type="SMART" id="SM00460">
    <property type="entry name" value="TGc"/>
    <property type="match status" value="1"/>
</dbReference>
<comment type="caution">
    <text evidence="2">The sequence shown here is derived from an EMBL/GenBank/DDBJ whole genome shotgun (WGS) entry which is preliminary data.</text>
</comment>
<dbReference type="PANTHER" id="PTHR33490:SF7">
    <property type="entry name" value="BLR2979 PROTEIN"/>
    <property type="match status" value="1"/>
</dbReference>
<dbReference type="InterPro" id="IPR013589">
    <property type="entry name" value="Bac_transglu_N"/>
</dbReference>
<dbReference type="Pfam" id="PF01841">
    <property type="entry name" value="Transglut_core"/>
    <property type="match status" value="1"/>
</dbReference>
<dbReference type="InterPro" id="IPR002931">
    <property type="entry name" value="Transglutaminase-like"/>
</dbReference>
<reference evidence="2 3" key="1">
    <citation type="submission" date="2024-06" db="EMBL/GenBank/DDBJ databases">
        <title>Sorghum-associated microbial communities from plants grown in Nebraska, USA.</title>
        <authorList>
            <person name="Schachtman D."/>
        </authorList>
    </citation>
    <scope>NUCLEOTIDE SEQUENCE [LARGE SCALE GENOMIC DNA]</scope>
    <source>
        <strain evidence="2 3">3207</strain>
    </source>
</reference>
<dbReference type="SUPFAM" id="SSF54001">
    <property type="entry name" value="Cysteine proteinases"/>
    <property type="match status" value="1"/>
</dbReference>
<evidence type="ECO:0000259" key="1">
    <source>
        <dbReference type="SMART" id="SM00460"/>
    </source>
</evidence>
<protein>
    <submittedName>
        <fullName evidence="2">Transglutaminase-like putative cysteine protease</fullName>
    </submittedName>
</protein>
<dbReference type="InterPro" id="IPR038765">
    <property type="entry name" value="Papain-like_cys_pep_sf"/>
</dbReference>
<sequence length="299" mass="32142">MTMLYDIRQTTRYTYASPVPFSRQVLRLLPVARKGQRVVAADLVITPEPTERQDGFDFFGNRITTVAFAFPHEELTLETRARVAVDAGDKRDSEATPSWEQIRRQAVAEADLGPLSPVHFLFASRIIAIDDAIAAYAVASFPAGRPILAAAFDLTCRIKADFAYDPEATDVTTLPADAFAKRAGVCQDFAHVMIAGLRTLGLPAAYVSGFLRTLPPPGQPRLEGADATHAWVAVWCGREAGWIGLDPTNGVVAAEDHVVLALGRDYSDAAPVDGIIVISGDHQLDVEVDVLAISGSDAG</sequence>
<dbReference type="PANTHER" id="PTHR33490">
    <property type="entry name" value="BLR5614 PROTEIN-RELATED"/>
    <property type="match status" value="1"/>
</dbReference>
<feature type="domain" description="Transglutaminase-like" evidence="1">
    <location>
        <begin position="178"/>
        <end position="249"/>
    </location>
</feature>